<feature type="signal peptide" evidence="2">
    <location>
        <begin position="1"/>
        <end position="20"/>
    </location>
</feature>
<evidence type="ECO:0000256" key="1">
    <source>
        <dbReference type="SAM" id="Coils"/>
    </source>
</evidence>
<dbReference type="EMBL" id="JBCGDO010000016">
    <property type="protein sequence ID" value="MEM0543310.1"/>
    <property type="molecule type" value="Genomic_DNA"/>
</dbReference>
<evidence type="ECO:0000313" key="3">
    <source>
        <dbReference type="EMBL" id="MEM0543310.1"/>
    </source>
</evidence>
<feature type="coiled-coil region" evidence="1">
    <location>
        <begin position="212"/>
        <end position="239"/>
    </location>
</feature>
<sequence length="241" mass="27280">MKYALKFASLLLFVAFNSFAQTSENDPLIKLLKDTYFVTWNKSTPEQQMKDDVKVFAEKGVTLKYSNIKRNDNNEIIAITISYKTKIGEKGSLSYDTKNPIGDIKIYKQNNEVGFGELPILSGGLTLHSSVDQEDALMKGYNFTYANKKSSGSRTITSIQRTGKEPLIIEDGKVIEGGADYTKEEIDEVIKRSKESSIGGGEYKQFNYKKGNQDYSKQLNQIQKQLDDLKQYKKNSDEKSK</sequence>
<feature type="chain" id="PRO_5046474112" evidence="2">
    <location>
        <begin position="21"/>
        <end position="241"/>
    </location>
</feature>
<keyword evidence="1" id="KW-0175">Coiled coil</keyword>
<keyword evidence="2" id="KW-0732">Signal</keyword>
<accession>A0ABU9N6R6</accession>
<proteinExistence type="predicted"/>
<comment type="caution">
    <text evidence="3">The sequence shown here is derived from an EMBL/GenBank/DDBJ whole genome shotgun (WGS) entry which is preliminary data.</text>
</comment>
<gene>
    <name evidence="3" type="ORF">WFZ85_11835</name>
</gene>
<reference evidence="3 4" key="1">
    <citation type="submission" date="2024-03" db="EMBL/GenBank/DDBJ databases">
        <title>Two novel species of the genus Flavobacterium exhibiting potentially degradation of complex polysaccharides.</title>
        <authorList>
            <person name="Lian X."/>
        </authorList>
    </citation>
    <scope>NUCLEOTIDE SEQUENCE [LARGE SCALE GENOMIC DNA]</scope>
    <source>
        <strain evidence="4">j3</strain>
    </source>
</reference>
<keyword evidence="4" id="KW-1185">Reference proteome</keyword>
<name>A0ABU9N6R6_9FLAO</name>
<evidence type="ECO:0000256" key="2">
    <source>
        <dbReference type="SAM" id="SignalP"/>
    </source>
</evidence>
<protein>
    <submittedName>
        <fullName evidence="3">Uncharacterized protein</fullName>
    </submittedName>
</protein>
<evidence type="ECO:0000313" key="4">
    <source>
        <dbReference type="Proteomes" id="UP001460072"/>
    </source>
</evidence>
<dbReference type="RefSeq" id="WP_342696506.1">
    <property type="nucleotide sequence ID" value="NZ_JBCGDO010000016.1"/>
</dbReference>
<organism evidence="3 4">
    <name type="scientific">Flavobacterium aureirubrum</name>
    <dbReference type="NCBI Taxonomy" id="3133147"/>
    <lineage>
        <taxon>Bacteria</taxon>
        <taxon>Pseudomonadati</taxon>
        <taxon>Bacteroidota</taxon>
        <taxon>Flavobacteriia</taxon>
        <taxon>Flavobacteriales</taxon>
        <taxon>Flavobacteriaceae</taxon>
        <taxon>Flavobacterium</taxon>
    </lineage>
</organism>
<dbReference type="Proteomes" id="UP001460072">
    <property type="component" value="Unassembled WGS sequence"/>
</dbReference>